<keyword evidence="7" id="KW-0963">Cytoplasm</keyword>
<dbReference type="GO" id="GO:0048471">
    <property type="term" value="C:perinuclear region of cytoplasm"/>
    <property type="evidence" value="ECO:0007669"/>
    <property type="project" value="UniProtKB-SubCell"/>
</dbReference>
<dbReference type="InterPro" id="IPR037518">
    <property type="entry name" value="MPN"/>
</dbReference>
<name>A0A1B9IEE3_9TREE</name>
<dbReference type="PANTHER" id="PTHR12710:SF0">
    <property type="entry name" value="NUCLEAR PROTEIN LOCALIZATION PROTEIN 4 HOMOLOG"/>
    <property type="match status" value="1"/>
</dbReference>
<evidence type="ECO:0000256" key="10">
    <source>
        <dbReference type="ARBA" id="ARBA00022816"/>
    </source>
</evidence>
<keyword evidence="22" id="KW-1185">Reference proteome</keyword>
<evidence type="ECO:0000256" key="15">
    <source>
        <dbReference type="ARBA" id="ARBA00023136"/>
    </source>
</evidence>
<feature type="region of interest" description="Disordered" evidence="18">
    <location>
        <begin position="1"/>
        <end position="58"/>
    </location>
</feature>
<feature type="domain" description="MPN" evidence="19">
    <location>
        <begin position="259"/>
        <end position="399"/>
    </location>
</feature>
<dbReference type="KEGG" id="kpin:30169480"/>
<dbReference type="AlphaFoldDB" id="A0A1B9IEE3"/>
<evidence type="ECO:0000313" key="21">
    <source>
        <dbReference type="EMBL" id="WWC66313.1"/>
    </source>
</evidence>
<keyword evidence="16" id="KW-0539">Nucleus</keyword>
<dbReference type="GO" id="GO:0005789">
    <property type="term" value="C:endoplasmic reticulum membrane"/>
    <property type="evidence" value="ECO:0007669"/>
    <property type="project" value="UniProtKB-SubCell"/>
</dbReference>
<dbReference type="InterPro" id="IPR007717">
    <property type="entry name" value="NPL4_C"/>
</dbReference>
<reference evidence="21" key="2">
    <citation type="submission" date="2013-07" db="EMBL/GenBank/DDBJ databases">
        <authorList>
            <consortium name="The Broad Institute Genome Sequencing Platform"/>
            <person name="Cuomo C."/>
            <person name="Litvintseva A."/>
            <person name="Chen Y."/>
            <person name="Heitman J."/>
            <person name="Sun S."/>
            <person name="Springer D."/>
            <person name="Dromer F."/>
            <person name="Young S.K."/>
            <person name="Zeng Q."/>
            <person name="Gargeya S."/>
            <person name="Fitzgerald M."/>
            <person name="Abouelleil A."/>
            <person name="Alvarado L."/>
            <person name="Berlin A.M."/>
            <person name="Chapman S.B."/>
            <person name="Dewar J."/>
            <person name="Goldberg J."/>
            <person name="Griggs A."/>
            <person name="Gujja S."/>
            <person name="Hansen M."/>
            <person name="Howarth C."/>
            <person name="Imamovic A."/>
            <person name="Larimer J."/>
            <person name="McCowan C."/>
            <person name="Murphy C."/>
            <person name="Pearson M."/>
            <person name="Priest M."/>
            <person name="Roberts A."/>
            <person name="Saif S."/>
            <person name="Shea T."/>
            <person name="Sykes S."/>
            <person name="Wortman J."/>
            <person name="Nusbaum C."/>
            <person name="Birren B."/>
        </authorList>
    </citation>
    <scope>NUCLEOTIDE SEQUENCE</scope>
    <source>
        <strain evidence="21">CBS 10737</strain>
    </source>
</reference>
<evidence type="ECO:0000256" key="2">
    <source>
        <dbReference type="ARBA" id="ARBA00004397"/>
    </source>
</evidence>
<dbReference type="GO" id="GO:0015031">
    <property type="term" value="P:protein transport"/>
    <property type="evidence" value="ECO:0007669"/>
    <property type="project" value="UniProtKB-KW"/>
</dbReference>
<dbReference type="SMART" id="SM00547">
    <property type="entry name" value="ZnF_RBZ"/>
    <property type="match status" value="1"/>
</dbReference>
<keyword evidence="6" id="KW-0813">Transport</keyword>
<evidence type="ECO:0000256" key="17">
    <source>
        <dbReference type="ARBA" id="ARBA00024703"/>
    </source>
</evidence>
<evidence type="ECO:0000256" key="4">
    <source>
        <dbReference type="ARBA" id="ARBA00011025"/>
    </source>
</evidence>
<evidence type="ECO:0000256" key="18">
    <source>
        <dbReference type="SAM" id="MobiDB-lite"/>
    </source>
</evidence>
<feature type="compositionally biased region" description="Gly residues" evidence="18">
    <location>
        <begin position="658"/>
        <end position="669"/>
    </location>
</feature>
<dbReference type="OrthoDB" id="10251089at2759"/>
<keyword evidence="11" id="KW-0256">Endoplasmic reticulum</keyword>
<keyword evidence="14" id="KW-0811">Translocation</keyword>
<dbReference type="GO" id="GO:0031625">
    <property type="term" value="F:ubiquitin protein ligase binding"/>
    <property type="evidence" value="ECO:0007669"/>
    <property type="project" value="TreeGrafter"/>
</dbReference>
<dbReference type="EMBL" id="KI894007">
    <property type="protein sequence ID" value="OCF53804.1"/>
    <property type="molecule type" value="Genomic_DNA"/>
</dbReference>
<keyword evidence="12" id="KW-0862">Zinc</keyword>
<dbReference type="GeneID" id="30169480"/>
<evidence type="ECO:0000256" key="9">
    <source>
        <dbReference type="ARBA" id="ARBA00022771"/>
    </source>
</evidence>
<evidence type="ECO:0000256" key="1">
    <source>
        <dbReference type="ARBA" id="ARBA00004335"/>
    </source>
</evidence>
<dbReference type="Proteomes" id="UP000094020">
    <property type="component" value="Chromosome 1"/>
</dbReference>
<comment type="function">
    <text evidence="17">Involved in the import of nuclear-targeted proteins into the nucleus and the export of poly(A) RNA out of the nucleus. Has a role in the endoplasmic reticulum-associated degradation (ERAD) pathway.</text>
</comment>
<dbReference type="GO" id="GO:0008270">
    <property type="term" value="F:zinc ion binding"/>
    <property type="evidence" value="ECO:0007669"/>
    <property type="project" value="UniProtKB-KW"/>
</dbReference>
<feature type="compositionally biased region" description="Polar residues" evidence="18">
    <location>
        <begin position="89"/>
        <end position="98"/>
    </location>
</feature>
<feature type="region of interest" description="Disordered" evidence="18">
    <location>
        <begin position="88"/>
        <end position="128"/>
    </location>
</feature>
<evidence type="ECO:0000256" key="6">
    <source>
        <dbReference type="ARBA" id="ARBA00022448"/>
    </source>
</evidence>
<dbReference type="Pfam" id="PF05021">
    <property type="entry name" value="NPL4"/>
    <property type="match status" value="1"/>
</dbReference>
<keyword evidence="15" id="KW-0472">Membrane</keyword>
<dbReference type="FunFam" id="3.10.20.90:FF:000243">
    <property type="entry name" value="Nuclear protein localization protein 4"/>
    <property type="match status" value="1"/>
</dbReference>
<evidence type="ECO:0000256" key="13">
    <source>
        <dbReference type="ARBA" id="ARBA00022927"/>
    </source>
</evidence>
<evidence type="ECO:0000256" key="14">
    <source>
        <dbReference type="ARBA" id="ARBA00023010"/>
    </source>
</evidence>
<dbReference type="InterPro" id="IPR016563">
    <property type="entry name" value="Npl4"/>
</dbReference>
<evidence type="ECO:0000313" key="20">
    <source>
        <dbReference type="EMBL" id="OCF53804.1"/>
    </source>
</evidence>
<dbReference type="STRING" id="1296096.A0A1B9IEE3"/>
<dbReference type="CDD" id="cd08061">
    <property type="entry name" value="MPN_NPL4"/>
    <property type="match status" value="1"/>
</dbReference>
<organism evidence="20">
    <name type="scientific">Kwoniella pini CBS 10737</name>
    <dbReference type="NCBI Taxonomy" id="1296096"/>
    <lineage>
        <taxon>Eukaryota</taxon>
        <taxon>Fungi</taxon>
        <taxon>Dikarya</taxon>
        <taxon>Basidiomycota</taxon>
        <taxon>Agaricomycotina</taxon>
        <taxon>Tremellomycetes</taxon>
        <taxon>Tremellales</taxon>
        <taxon>Cryptococcaceae</taxon>
        <taxon>Kwoniella</taxon>
    </lineage>
</organism>
<dbReference type="Gene3D" id="3.10.20.90">
    <property type="entry name" value="Phosphatidylinositol 3-kinase Catalytic Subunit, Chain A, domain 1"/>
    <property type="match status" value="1"/>
</dbReference>
<dbReference type="GO" id="GO:0043130">
    <property type="term" value="F:ubiquitin binding"/>
    <property type="evidence" value="ECO:0007669"/>
    <property type="project" value="TreeGrafter"/>
</dbReference>
<dbReference type="InterPro" id="IPR001876">
    <property type="entry name" value="Znf_RanBP2"/>
</dbReference>
<feature type="region of interest" description="Disordered" evidence="18">
    <location>
        <begin position="636"/>
        <end position="674"/>
    </location>
</feature>
<keyword evidence="10" id="KW-0509">mRNA transport</keyword>
<feature type="compositionally biased region" description="Polar residues" evidence="18">
    <location>
        <begin position="41"/>
        <end position="56"/>
    </location>
</feature>
<dbReference type="Pfam" id="PF05020">
    <property type="entry name" value="zf-NPL4"/>
    <property type="match status" value="1"/>
</dbReference>
<reference evidence="20" key="3">
    <citation type="submission" date="2016-07" db="EMBL/GenBank/DDBJ databases">
        <title>Evolution of pathogenesis and genome organization in the Tremellales.</title>
        <authorList>
            <person name="Cuomo C."/>
            <person name="Litvintseva A."/>
            <person name="Heitman J."/>
            <person name="Chen Y."/>
            <person name="Sun S."/>
            <person name="Springer D."/>
            <person name="Dromer F."/>
            <person name="Young S."/>
            <person name="Zeng Q."/>
            <person name="Chapman S."/>
            <person name="Gujja S."/>
            <person name="Saif S."/>
            <person name="Birren B."/>
        </authorList>
    </citation>
    <scope>NUCLEOTIDE SEQUENCE</scope>
    <source>
        <strain evidence="20">CBS 10737</strain>
    </source>
</reference>
<dbReference type="PROSITE" id="PS50249">
    <property type="entry name" value="MPN"/>
    <property type="match status" value="1"/>
</dbReference>
<evidence type="ECO:0000313" key="22">
    <source>
        <dbReference type="Proteomes" id="UP000094020"/>
    </source>
</evidence>
<evidence type="ECO:0000256" key="3">
    <source>
        <dbReference type="ARBA" id="ARBA00004556"/>
    </source>
</evidence>
<dbReference type="PIRSF" id="PIRSF010052">
    <property type="entry name" value="Polyub_prc_Npl4"/>
    <property type="match status" value="1"/>
</dbReference>
<evidence type="ECO:0000256" key="11">
    <source>
        <dbReference type="ARBA" id="ARBA00022824"/>
    </source>
</evidence>
<evidence type="ECO:0000256" key="8">
    <source>
        <dbReference type="ARBA" id="ARBA00022723"/>
    </source>
</evidence>
<dbReference type="EMBL" id="CP144519">
    <property type="protein sequence ID" value="WWC66313.1"/>
    <property type="molecule type" value="Genomic_DNA"/>
</dbReference>
<proteinExistence type="inferred from homology"/>
<protein>
    <recommendedName>
        <fullName evidence="5">Nuclear protein localization protein 4</fullName>
    </recommendedName>
</protein>
<evidence type="ECO:0000256" key="16">
    <source>
        <dbReference type="ARBA" id="ARBA00023242"/>
    </source>
</evidence>
<evidence type="ECO:0000256" key="7">
    <source>
        <dbReference type="ARBA" id="ARBA00022490"/>
    </source>
</evidence>
<gene>
    <name evidence="20" type="ORF">I206_01111</name>
    <name evidence="21" type="ORF">I206_100214</name>
</gene>
<comment type="similarity">
    <text evidence="4">Belongs to the NPL4 family.</text>
</comment>
<keyword evidence="8" id="KW-0479">Metal-binding</keyword>
<accession>A0A1B9IEE3</accession>
<keyword evidence="13" id="KW-0653">Protein transport</keyword>
<comment type="subcellular location">
    <subcellularLocation>
        <location evidence="3">Cytoplasm</location>
        <location evidence="3">Perinuclear region</location>
    </subcellularLocation>
    <subcellularLocation>
        <location evidence="2">Endoplasmic reticulum membrane</location>
        <topology evidence="2">Peripheral membrane protein</topology>
        <orientation evidence="2">Cytoplasmic side</orientation>
    </subcellularLocation>
    <subcellularLocation>
        <location evidence="1">Nucleus membrane</location>
        <topology evidence="1">Peripheral membrane protein</topology>
        <orientation evidence="1">Cytoplasmic side</orientation>
    </subcellularLocation>
</comment>
<dbReference type="GO" id="GO:0051028">
    <property type="term" value="P:mRNA transport"/>
    <property type="evidence" value="ECO:0007669"/>
    <property type="project" value="UniProtKB-KW"/>
</dbReference>
<keyword evidence="9" id="KW-0863">Zinc-finger</keyword>
<evidence type="ECO:0000256" key="12">
    <source>
        <dbReference type="ARBA" id="ARBA00022833"/>
    </source>
</evidence>
<dbReference type="InterPro" id="IPR007716">
    <property type="entry name" value="NPL4_Zn-bd_put"/>
</dbReference>
<sequence length="703" mass="76196">MLLRIRSPAGTARINVEPTTPGEDFAQLMLNGIPKSDEQPDPSTLKLSNQPGSSGESVPFSALVGRTVGDMGFSHGDLLFLSYKPISADPQSHPTTQATTSHPHPSQPDPSHPHTHTDPPLPNTIPLKDLSHVQEPDIDLYWYSKNGKIKRKRDPDFCRHGEKGMCDYCMPLEPYDAKYQASNQIKHLSYHAYLRKLLSSRPASQTAATDLPPLDPLSLSVMDPCPSGSHPPFPAGICSTCQPSAVTLQSQTYRMVDHIEFASPAIIDGILSAWRRTGTQRLAFLIGRHDKYDKVPMGVKTVVEAVWEPKQEGELDGLTVETPWNDEERVSEIASWCDKGLSVVGMIYTDLTPQPDDITKTLYKRHAQSYTASSLEMLLSAAYQISHPLPSKMSPTGHFSSRFVTCCLTGDEDGGIGVLAWQASENAEAMVKAGIVEASVDPGIVRVRKPGEGEYIPEVFYSYKNEYGLQVKQPAKPTFPVEYLFVNLTHGFPLDPSPLFLSNSFPTENRPGLHDQSLEMVISQLSGILRGSDSDISDTGTWPQRIKDEVKKWLSDWHLVAFLCMQGLFSLAEQKVLCRAATMHAHPSDKNALEELFASGGWSTLLTIVESSSSTSAPVQSNPPLRAFGEMGIDSPHTVGSSSSLSGMGIVDPPAGGETRGGGGGGTEGGSASASGERVCPHCTFVNEAGRSDCDICGLPLDG</sequence>
<dbReference type="PANTHER" id="PTHR12710">
    <property type="entry name" value="NUCLEAR PROTEIN LOCALIZATION 4"/>
    <property type="match status" value="1"/>
</dbReference>
<evidence type="ECO:0000256" key="5">
    <source>
        <dbReference type="ARBA" id="ARBA00019709"/>
    </source>
</evidence>
<reference evidence="20" key="1">
    <citation type="submission" date="2013-07" db="EMBL/GenBank/DDBJ databases">
        <title>The Genome Sequence of Cryptococcus pinus CBS10737.</title>
        <authorList>
            <consortium name="The Broad Institute Genome Sequencing Platform"/>
            <person name="Cuomo C."/>
            <person name="Litvintseva A."/>
            <person name="Chen Y."/>
            <person name="Heitman J."/>
            <person name="Sun S."/>
            <person name="Springer D."/>
            <person name="Dromer F."/>
            <person name="Young S.K."/>
            <person name="Zeng Q."/>
            <person name="Gargeya S."/>
            <person name="Fitzgerald M."/>
            <person name="Abouelleil A."/>
            <person name="Alvarado L."/>
            <person name="Berlin A.M."/>
            <person name="Chapman S.B."/>
            <person name="Dewar J."/>
            <person name="Goldberg J."/>
            <person name="Griggs A."/>
            <person name="Gujja S."/>
            <person name="Hansen M."/>
            <person name="Howarth C."/>
            <person name="Imamovic A."/>
            <person name="Larimer J."/>
            <person name="McCowan C."/>
            <person name="Murphy C."/>
            <person name="Pearson M."/>
            <person name="Priest M."/>
            <person name="Roberts A."/>
            <person name="Saif S."/>
            <person name="Shea T."/>
            <person name="Sykes S."/>
            <person name="Wortman J."/>
            <person name="Nusbaum C."/>
            <person name="Birren B."/>
        </authorList>
    </citation>
    <scope>NUCLEOTIDE SEQUENCE [LARGE SCALE GENOMIC DNA]</scope>
    <source>
        <strain evidence="20">CBS 10737</strain>
    </source>
</reference>
<evidence type="ECO:0000259" key="19">
    <source>
        <dbReference type="PROSITE" id="PS50249"/>
    </source>
</evidence>
<reference evidence="21" key="4">
    <citation type="submission" date="2024-02" db="EMBL/GenBank/DDBJ databases">
        <title>Comparative genomics of Cryptococcus and Kwoniella reveals pathogenesis evolution and contrasting modes of karyotype evolution via chromosome fusion or intercentromeric recombination.</title>
        <authorList>
            <person name="Coelho M.A."/>
            <person name="David-Palma M."/>
            <person name="Shea T."/>
            <person name="Bowers K."/>
            <person name="McGinley-Smith S."/>
            <person name="Mohammad A.W."/>
            <person name="Gnirke A."/>
            <person name="Yurkov A.M."/>
            <person name="Nowrousian M."/>
            <person name="Sun S."/>
            <person name="Cuomo C.A."/>
            <person name="Heitman J."/>
        </authorList>
    </citation>
    <scope>NUCLEOTIDE SEQUENCE</scope>
    <source>
        <strain evidence="21">CBS 10737</strain>
    </source>
</reference>
<dbReference type="GO" id="GO:0031965">
    <property type="term" value="C:nuclear membrane"/>
    <property type="evidence" value="ECO:0007669"/>
    <property type="project" value="UniProtKB-SubCell"/>
</dbReference>
<dbReference type="RefSeq" id="XP_019015023.1">
    <property type="nucleotide sequence ID" value="XM_019152885.1"/>
</dbReference>
<dbReference type="GO" id="GO:0006511">
    <property type="term" value="P:ubiquitin-dependent protein catabolic process"/>
    <property type="evidence" value="ECO:0007669"/>
    <property type="project" value="InterPro"/>
</dbReference>